<dbReference type="OrthoDB" id="5405281at2"/>
<protein>
    <submittedName>
        <fullName evidence="7">Subtilase</fullName>
    </submittedName>
</protein>
<dbReference type="PRINTS" id="PR00723">
    <property type="entry name" value="SUBTILISIN"/>
</dbReference>
<feature type="domain" description="Peptidase S8/S53" evidence="6">
    <location>
        <begin position="16"/>
        <end position="303"/>
    </location>
</feature>
<feature type="active site" description="Charge relay system" evidence="5">
    <location>
        <position position="255"/>
    </location>
</feature>
<evidence type="ECO:0000256" key="3">
    <source>
        <dbReference type="ARBA" id="ARBA00022801"/>
    </source>
</evidence>
<dbReference type="SUPFAM" id="SSF52743">
    <property type="entry name" value="Subtilisin-like"/>
    <property type="match status" value="1"/>
</dbReference>
<evidence type="ECO:0000259" key="6">
    <source>
        <dbReference type="Pfam" id="PF00082"/>
    </source>
</evidence>
<name>A0A147IXV2_9SPHN</name>
<dbReference type="InterPro" id="IPR015500">
    <property type="entry name" value="Peptidase_S8_subtilisin-rel"/>
</dbReference>
<dbReference type="EMBL" id="LDTF01000009">
    <property type="protein sequence ID" value="KTW00666.1"/>
    <property type="molecule type" value="Genomic_DNA"/>
</dbReference>
<keyword evidence="2 5" id="KW-0645">Protease</keyword>
<dbReference type="PROSITE" id="PS51892">
    <property type="entry name" value="SUBTILASE"/>
    <property type="match status" value="1"/>
</dbReference>
<dbReference type="PANTHER" id="PTHR43806">
    <property type="entry name" value="PEPTIDASE S8"/>
    <property type="match status" value="1"/>
</dbReference>
<dbReference type="Proteomes" id="UP000073923">
    <property type="component" value="Unassembled WGS sequence"/>
</dbReference>
<reference evidence="7 8" key="1">
    <citation type="journal article" date="2016" name="Front. Microbiol.">
        <title>Genomic Resource of Rice Seed Associated Bacteria.</title>
        <authorList>
            <person name="Midha S."/>
            <person name="Bansal K."/>
            <person name="Sharma S."/>
            <person name="Kumar N."/>
            <person name="Patil P.P."/>
            <person name="Chaudhry V."/>
            <person name="Patil P.B."/>
        </authorList>
    </citation>
    <scope>NUCLEOTIDE SEQUENCE [LARGE SCALE GENOMIC DNA]</scope>
    <source>
        <strain evidence="7 8">NS355</strain>
    </source>
</reference>
<evidence type="ECO:0000256" key="4">
    <source>
        <dbReference type="ARBA" id="ARBA00022825"/>
    </source>
</evidence>
<evidence type="ECO:0000256" key="5">
    <source>
        <dbReference type="PROSITE-ProRule" id="PRU01240"/>
    </source>
</evidence>
<dbReference type="GO" id="GO:0004252">
    <property type="term" value="F:serine-type endopeptidase activity"/>
    <property type="evidence" value="ECO:0007669"/>
    <property type="project" value="UniProtKB-UniRule"/>
</dbReference>
<evidence type="ECO:0000313" key="8">
    <source>
        <dbReference type="Proteomes" id="UP000073923"/>
    </source>
</evidence>
<dbReference type="Pfam" id="PF00082">
    <property type="entry name" value="Peptidase_S8"/>
    <property type="match status" value="1"/>
</dbReference>
<keyword evidence="4 5" id="KW-0720">Serine protease</keyword>
<comment type="caution">
    <text evidence="7">The sequence shown here is derived from an EMBL/GenBank/DDBJ whole genome shotgun (WGS) entry which is preliminary data.</text>
</comment>
<proteinExistence type="inferred from homology"/>
<dbReference type="GO" id="GO:0006508">
    <property type="term" value="P:proteolysis"/>
    <property type="evidence" value="ECO:0007669"/>
    <property type="project" value="UniProtKB-KW"/>
</dbReference>
<dbReference type="PATRIC" id="fig|172044.3.peg.3337"/>
<gene>
    <name evidence="7" type="ORF">NS355_03320</name>
</gene>
<dbReference type="Gene3D" id="3.40.50.200">
    <property type="entry name" value="Peptidase S8/S53 domain"/>
    <property type="match status" value="1"/>
</dbReference>
<dbReference type="PANTHER" id="PTHR43806:SF11">
    <property type="entry name" value="CEREVISIN-RELATED"/>
    <property type="match status" value="1"/>
</dbReference>
<feature type="active site" description="Charge relay system" evidence="5">
    <location>
        <position position="25"/>
    </location>
</feature>
<accession>A0A147IXV2</accession>
<keyword evidence="3 5" id="KW-0378">Hydrolase</keyword>
<dbReference type="InterPro" id="IPR000209">
    <property type="entry name" value="Peptidase_S8/S53_dom"/>
</dbReference>
<dbReference type="InterPro" id="IPR036852">
    <property type="entry name" value="Peptidase_S8/S53_dom_sf"/>
</dbReference>
<sequence>MVGAKAAYAYDKGITGKGVTIAVIDTGIATSSAEFAGRISPDSMAFANKIARCATCAPETVTFPLDDVQGHGTEVASVTLAAKNGSGVHGVAYDATLLALKIAGPDLEGVTATSVIKEADSANPMNIAPAIAYAVEKGAFVISLSLNGGAAGQAATEQRNAMDGVVKADRLLVQSVSNFVDDKSAAPGTITRNLVGGDLQNKGNFLFGIRVDSALRPPSGNGLPGELADRTLAVVAVDVSVVGKDGQITTVTGNSFAAPAIAGAAALLKQYWPQLGGKAISRILLDTATDLGDKGADQIFGAGLLNVEAAMKAQAPASAFAAANTVLARYSSLSLSGPFGDGGQLADTVTRMTVFDRYGRNFAMTGSAGPRSRGSGLLAGAMLGTIDPPGLATTANDAKFGFISAATGPWVAARSGRPATFAFSPAAGQTVSFSANAAIGQGAGIAGSALRGIVAAPVGTSSSWSGNGWSAGLASGASRDGRSALRSVSFATPLGLGVELSDLTERGQVLGLRGPAGFALSGSRTTLATLTASRSVAGVLLSARATAAATRIAGGSDLLRFTGPMTGTAFALDAAHRLGGGTVTLGLSSPLRLERARAVVEAPVAYDLMTGVLATRLTSVDLTPTAREMDVELGWSAALSPSSSLRLGFAHAFDAGHVAGARDTAGFVALVLR</sequence>
<dbReference type="InterPro" id="IPR050131">
    <property type="entry name" value="Peptidase_S8_subtilisin-like"/>
</dbReference>
<evidence type="ECO:0000256" key="1">
    <source>
        <dbReference type="ARBA" id="ARBA00011073"/>
    </source>
</evidence>
<comment type="similarity">
    <text evidence="1 5">Belongs to the peptidase S8 family.</text>
</comment>
<feature type="active site" description="Charge relay system" evidence="5">
    <location>
        <position position="71"/>
    </location>
</feature>
<evidence type="ECO:0000313" key="7">
    <source>
        <dbReference type="EMBL" id="KTW00666.1"/>
    </source>
</evidence>
<organism evidence="7 8">
    <name type="scientific">Sphingomonas yabuuchiae</name>
    <dbReference type="NCBI Taxonomy" id="172044"/>
    <lineage>
        <taxon>Bacteria</taxon>
        <taxon>Pseudomonadati</taxon>
        <taxon>Pseudomonadota</taxon>
        <taxon>Alphaproteobacteria</taxon>
        <taxon>Sphingomonadales</taxon>
        <taxon>Sphingomonadaceae</taxon>
        <taxon>Sphingomonas</taxon>
    </lineage>
</organism>
<evidence type="ECO:0000256" key="2">
    <source>
        <dbReference type="ARBA" id="ARBA00022670"/>
    </source>
</evidence>
<dbReference type="AlphaFoldDB" id="A0A147IXV2"/>